<dbReference type="PANTHER" id="PTHR44051">
    <property type="entry name" value="GLUTATHIONE S-TRANSFERASE-RELATED"/>
    <property type="match status" value="1"/>
</dbReference>
<dbReference type="GO" id="GO:0016491">
    <property type="term" value="F:oxidoreductase activity"/>
    <property type="evidence" value="ECO:0007669"/>
    <property type="project" value="UniProtKB-KW"/>
</dbReference>
<sequence length="198" mass="22395">MKLYDLELSGNCYKVRLFCALNDIPLSIYAVDYMAGEHKTDAFWEINPLGQIPVLNDDGFIVRDSQAILIYLAQKYQLLSWWPQNAKSQGDVMQWLSYAANEIARGPNDARLHDLFGINLEVDSARIKALQCAEILDDHLSDKDWLVGDSPTIADIACFPYIALMHQGGVSGEQFEHVNRWMNAIKGLDRFISMPGIE</sequence>
<dbReference type="InterPro" id="IPR004045">
    <property type="entry name" value="Glutathione_S-Trfase_N"/>
</dbReference>
<dbReference type="Pfam" id="PF00043">
    <property type="entry name" value="GST_C"/>
    <property type="match status" value="1"/>
</dbReference>
<dbReference type="InterPro" id="IPR010987">
    <property type="entry name" value="Glutathione-S-Trfase_C-like"/>
</dbReference>
<dbReference type="Gene3D" id="3.40.30.10">
    <property type="entry name" value="Glutaredoxin"/>
    <property type="match status" value="1"/>
</dbReference>
<keyword evidence="4" id="KW-1185">Reference proteome</keyword>
<dbReference type="Pfam" id="PF13417">
    <property type="entry name" value="GST_N_3"/>
    <property type="match status" value="1"/>
</dbReference>
<organism evidence="3 4">
    <name type="scientific">Grimontia celer</name>
    <dbReference type="NCBI Taxonomy" id="1796497"/>
    <lineage>
        <taxon>Bacteria</taxon>
        <taxon>Pseudomonadati</taxon>
        <taxon>Pseudomonadota</taxon>
        <taxon>Gammaproteobacteria</taxon>
        <taxon>Vibrionales</taxon>
        <taxon>Vibrionaceae</taxon>
        <taxon>Grimontia</taxon>
    </lineage>
</organism>
<dbReference type="InterPro" id="IPR036249">
    <property type="entry name" value="Thioredoxin-like_sf"/>
</dbReference>
<dbReference type="RefSeq" id="WP_062664652.1">
    <property type="nucleotide sequence ID" value="NZ_FIZX01000002.1"/>
</dbReference>
<evidence type="ECO:0000259" key="2">
    <source>
        <dbReference type="PROSITE" id="PS50405"/>
    </source>
</evidence>
<dbReference type="Proteomes" id="UP000071641">
    <property type="component" value="Unassembled WGS sequence"/>
</dbReference>
<dbReference type="InterPro" id="IPR004046">
    <property type="entry name" value="GST_C"/>
</dbReference>
<dbReference type="SUPFAM" id="SSF47616">
    <property type="entry name" value="GST C-terminal domain-like"/>
    <property type="match status" value="1"/>
</dbReference>
<keyword evidence="3" id="KW-0560">Oxidoreductase</keyword>
<protein>
    <submittedName>
        <fullName evidence="3">Disulfide-bond oxidoreductase YghU</fullName>
        <ecNumber evidence="3">1.8.4.-</ecNumber>
    </submittedName>
</protein>
<dbReference type="EC" id="1.8.4.-" evidence="3"/>
<dbReference type="SUPFAM" id="SSF52833">
    <property type="entry name" value="Thioredoxin-like"/>
    <property type="match status" value="1"/>
</dbReference>
<feature type="domain" description="GST N-terminal" evidence="1">
    <location>
        <begin position="1"/>
        <end position="80"/>
    </location>
</feature>
<evidence type="ECO:0000259" key="1">
    <source>
        <dbReference type="PROSITE" id="PS50404"/>
    </source>
</evidence>
<reference evidence="4" key="1">
    <citation type="submission" date="2016-02" db="EMBL/GenBank/DDBJ databases">
        <authorList>
            <person name="Rodrigo-Torres Lidia"/>
            <person name="Arahal R.David."/>
        </authorList>
    </citation>
    <scope>NUCLEOTIDE SEQUENCE [LARGE SCALE GENOMIC DNA]</scope>
    <source>
        <strain evidence="4">CECT 9029</strain>
    </source>
</reference>
<dbReference type="STRING" id="1796497.GCE9029_03210"/>
<dbReference type="PROSITE" id="PS50405">
    <property type="entry name" value="GST_CTER"/>
    <property type="match status" value="1"/>
</dbReference>
<dbReference type="InterPro" id="IPR040079">
    <property type="entry name" value="Glutathione_S-Trfase"/>
</dbReference>
<dbReference type="SFLD" id="SFLDG00358">
    <property type="entry name" value="Main_(cytGST)"/>
    <property type="match status" value="1"/>
</dbReference>
<dbReference type="AlphaFoldDB" id="A0A128F6H8"/>
<feature type="domain" description="GST C-terminal" evidence="2">
    <location>
        <begin position="85"/>
        <end position="198"/>
    </location>
</feature>
<gene>
    <name evidence="3" type="primary">yghU</name>
    <name evidence="3" type="ORF">GCE9029_03210</name>
</gene>
<dbReference type="InterPro" id="IPR036282">
    <property type="entry name" value="Glutathione-S-Trfase_C_sf"/>
</dbReference>
<dbReference type="Gene3D" id="1.20.1050.10">
    <property type="match status" value="1"/>
</dbReference>
<dbReference type="CDD" id="cd03056">
    <property type="entry name" value="GST_N_4"/>
    <property type="match status" value="1"/>
</dbReference>
<evidence type="ECO:0000313" key="3">
    <source>
        <dbReference type="EMBL" id="CZF82407.1"/>
    </source>
</evidence>
<accession>A0A128F6H8</accession>
<evidence type="ECO:0000313" key="4">
    <source>
        <dbReference type="Proteomes" id="UP000071641"/>
    </source>
</evidence>
<dbReference type="EMBL" id="FIZX01000002">
    <property type="protein sequence ID" value="CZF82407.1"/>
    <property type="molecule type" value="Genomic_DNA"/>
</dbReference>
<dbReference type="OrthoDB" id="9797500at2"/>
<name>A0A128F6H8_9GAMM</name>
<proteinExistence type="predicted"/>
<dbReference type="PROSITE" id="PS50404">
    <property type="entry name" value="GST_NTER"/>
    <property type="match status" value="1"/>
</dbReference>
<dbReference type="PANTHER" id="PTHR44051:SF2">
    <property type="entry name" value="HYPOTHETICAL GLUTATHIONE S-TRANSFERASE LIKE PROTEIN"/>
    <property type="match status" value="1"/>
</dbReference>
<dbReference type="SFLD" id="SFLDS00019">
    <property type="entry name" value="Glutathione_Transferase_(cytos"/>
    <property type="match status" value="1"/>
</dbReference>